<proteinExistence type="predicted"/>
<organism evidence="1 2">
    <name type="scientific">Nocardioides zeae</name>
    <dbReference type="NCBI Taxonomy" id="1457234"/>
    <lineage>
        <taxon>Bacteria</taxon>
        <taxon>Bacillati</taxon>
        <taxon>Actinomycetota</taxon>
        <taxon>Actinomycetes</taxon>
        <taxon>Propionibacteriales</taxon>
        <taxon>Nocardioidaceae</taxon>
        <taxon>Nocardioides</taxon>
    </lineage>
</organism>
<evidence type="ECO:0000313" key="2">
    <source>
        <dbReference type="Proteomes" id="UP001261666"/>
    </source>
</evidence>
<evidence type="ECO:0000313" key="1">
    <source>
        <dbReference type="EMBL" id="MDR6212168.1"/>
    </source>
</evidence>
<dbReference type="Proteomes" id="UP001261666">
    <property type="component" value="Unassembled WGS sequence"/>
</dbReference>
<name>A0ACC6INE0_9ACTN</name>
<keyword evidence="2" id="KW-1185">Reference proteome</keyword>
<accession>A0ACC6INE0</accession>
<sequence length="143" mass="15427">MTVLPYAVGGDDQWVFHQRKVGVFADAVLPVDASTFLLALPVVDTDRLWLIERIVATSNAEAVELRLAVDPQRPAVRRATEEPAAIVDFLPAPGRVAVVSRPAAIAVPEEHRLTVEWKGMSAAPGPSGYAVGIRADVVVLRRL</sequence>
<protein>
    <submittedName>
        <fullName evidence="1">Uncharacterized protein</fullName>
    </submittedName>
</protein>
<dbReference type="EMBL" id="JAVIZJ010000019">
    <property type="protein sequence ID" value="MDR6212168.1"/>
    <property type="molecule type" value="Genomic_DNA"/>
</dbReference>
<comment type="caution">
    <text evidence="1">The sequence shown here is derived from an EMBL/GenBank/DDBJ whole genome shotgun (WGS) entry which is preliminary data.</text>
</comment>
<gene>
    <name evidence="1" type="ORF">QE364_003899</name>
</gene>
<reference evidence="1" key="1">
    <citation type="submission" date="2023-08" db="EMBL/GenBank/DDBJ databases">
        <title>Functional and genomic diversity of the sorghum phyllosphere microbiome.</title>
        <authorList>
            <person name="Shade A."/>
        </authorList>
    </citation>
    <scope>NUCLEOTIDE SEQUENCE</scope>
    <source>
        <strain evidence="1">SORGH_AS_0885</strain>
    </source>
</reference>